<accession>A0AAD8V102</accession>
<evidence type="ECO:0000313" key="3">
    <source>
        <dbReference type="Proteomes" id="UP001230504"/>
    </source>
</evidence>
<protein>
    <submittedName>
        <fullName evidence="2">Uncharacterized protein</fullName>
    </submittedName>
</protein>
<dbReference type="EMBL" id="JAHLJV010000051">
    <property type="protein sequence ID" value="KAK1584766.1"/>
    <property type="molecule type" value="Genomic_DNA"/>
</dbReference>
<evidence type="ECO:0000256" key="1">
    <source>
        <dbReference type="SAM" id="MobiDB-lite"/>
    </source>
</evidence>
<evidence type="ECO:0000313" key="2">
    <source>
        <dbReference type="EMBL" id="KAK1584766.1"/>
    </source>
</evidence>
<dbReference type="RefSeq" id="XP_060411828.1">
    <property type="nucleotide sequence ID" value="XM_060552228.1"/>
</dbReference>
<proteinExistence type="predicted"/>
<dbReference type="Proteomes" id="UP001230504">
    <property type="component" value="Unassembled WGS sequence"/>
</dbReference>
<keyword evidence="3" id="KW-1185">Reference proteome</keyword>
<comment type="caution">
    <text evidence="2">The sequence shown here is derived from an EMBL/GenBank/DDBJ whole genome shotgun (WGS) entry which is preliminary data.</text>
</comment>
<dbReference type="AlphaFoldDB" id="A0AAD8V102"/>
<dbReference type="GeneID" id="85436468"/>
<feature type="region of interest" description="Disordered" evidence="1">
    <location>
        <begin position="27"/>
        <end position="50"/>
    </location>
</feature>
<organism evidence="2 3">
    <name type="scientific">Colletotrichum navitas</name>
    <dbReference type="NCBI Taxonomy" id="681940"/>
    <lineage>
        <taxon>Eukaryota</taxon>
        <taxon>Fungi</taxon>
        <taxon>Dikarya</taxon>
        <taxon>Ascomycota</taxon>
        <taxon>Pezizomycotina</taxon>
        <taxon>Sordariomycetes</taxon>
        <taxon>Hypocreomycetidae</taxon>
        <taxon>Glomerellales</taxon>
        <taxon>Glomerellaceae</taxon>
        <taxon>Colletotrichum</taxon>
        <taxon>Colletotrichum graminicola species complex</taxon>
    </lineage>
</organism>
<gene>
    <name evidence="2" type="ORF">LY79DRAFT_294572</name>
</gene>
<reference evidence="2" key="1">
    <citation type="submission" date="2021-06" db="EMBL/GenBank/DDBJ databases">
        <title>Comparative genomics, transcriptomics and evolutionary studies reveal genomic signatures of adaptation to plant cell wall in hemibiotrophic fungi.</title>
        <authorList>
            <consortium name="DOE Joint Genome Institute"/>
            <person name="Baroncelli R."/>
            <person name="Diaz J.F."/>
            <person name="Benocci T."/>
            <person name="Peng M."/>
            <person name="Battaglia E."/>
            <person name="Haridas S."/>
            <person name="Andreopoulos W."/>
            <person name="Labutti K."/>
            <person name="Pangilinan J."/>
            <person name="Floch G.L."/>
            <person name="Makela M.R."/>
            <person name="Henrissat B."/>
            <person name="Grigoriev I.V."/>
            <person name="Crouch J.A."/>
            <person name="De Vries R.P."/>
            <person name="Sukno S.A."/>
            <person name="Thon M.R."/>
        </authorList>
    </citation>
    <scope>NUCLEOTIDE SEQUENCE</scope>
    <source>
        <strain evidence="2">CBS 125086</strain>
    </source>
</reference>
<name>A0AAD8V102_9PEZI</name>
<sequence>MAGPNHKASSFSRQCLPGLTALEQSRHVSGRAAGPIGQEERRNEQTVQSKTWGVRAPTSYLHPPSPPPWNGIGRQHGNSVCPCFNLPFFSSSFFRLFFFVLPTASSLVSNVAARSRRVLYPTSLSHSLNSRFSTRSIINSLIERSPPAQCDSELCPGLALPTVLYSGQNKSVPVRDDQALPFSGNAGLAGVSMNAKRLKCCHTLPPSE</sequence>